<dbReference type="Pfam" id="PF02879">
    <property type="entry name" value="PGM_PMM_II"/>
    <property type="match status" value="1"/>
</dbReference>
<comment type="similarity">
    <text evidence="2 7">Belongs to the phosphohexose mutase family.</text>
</comment>
<dbReference type="PANTHER" id="PTHR42946">
    <property type="entry name" value="PHOSPHOHEXOSE MUTASE"/>
    <property type="match status" value="1"/>
</dbReference>
<protein>
    <submittedName>
        <fullName evidence="11">Phosphoglucosamine mutase</fullName>
    </submittedName>
</protein>
<accession>A0A023DXR9</accession>
<evidence type="ECO:0000256" key="7">
    <source>
        <dbReference type="RuleBase" id="RU004326"/>
    </source>
</evidence>
<dbReference type="EMBL" id="BAUP01000073">
    <property type="protein sequence ID" value="GAJ46243.1"/>
    <property type="molecule type" value="Genomic_DNA"/>
</dbReference>
<dbReference type="InterPro" id="IPR005844">
    <property type="entry name" value="A-D-PHexomutase_a/b/a-I"/>
</dbReference>
<comment type="cofactor">
    <cofactor evidence="1">
        <name>Mg(2+)</name>
        <dbReference type="ChEBI" id="CHEBI:18420"/>
    </cofactor>
</comment>
<dbReference type="InterPro" id="IPR050060">
    <property type="entry name" value="Phosphoglucosamine_mutase"/>
</dbReference>
<evidence type="ECO:0000256" key="2">
    <source>
        <dbReference type="ARBA" id="ARBA00010231"/>
    </source>
</evidence>
<dbReference type="InterPro" id="IPR005845">
    <property type="entry name" value="A-D-PHexomutase_a/b/a-II"/>
</dbReference>
<dbReference type="GO" id="GO:0006048">
    <property type="term" value="P:UDP-N-acetylglucosamine biosynthetic process"/>
    <property type="evidence" value="ECO:0007669"/>
    <property type="project" value="TreeGrafter"/>
</dbReference>
<evidence type="ECO:0000256" key="3">
    <source>
        <dbReference type="ARBA" id="ARBA00022553"/>
    </source>
</evidence>
<dbReference type="RefSeq" id="WP_006292697.1">
    <property type="nucleotide sequence ID" value="NZ_BAUP01000073.1"/>
</dbReference>
<name>A0A023DXR9_9PROT</name>
<dbReference type="GO" id="GO:0008966">
    <property type="term" value="F:phosphoglucosamine mutase activity"/>
    <property type="evidence" value="ECO:0007669"/>
    <property type="project" value="TreeGrafter"/>
</dbReference>
<dbReference type="GO" id="GO:0005975">
    <property type="term" value="P:carbohydrate metabolic process"/>
    <property type="evidence" value="ECO:0007669"/>
    <property type="project" value="InterPro"/>
</dbReference>
<evidence type="ECO:0000259" key="9">
    <source>
        <dbReference type="Pfam" id="PF02879"/>
    </source>
</evidence>
<dbReference type="InterPro" id="IPR016066">
    <property type="entry name" value="A-D-PHexomutase_CS"/>
</dbReference>
<dbReference type="PROSITE" id="PS00710">
    <property type="entry name" value="PGM_PMM"/>
    <property type="match status" value="1"/>
</dbReference>
<evidence type="ECO:0000256" key="6">
    <source>
        <dbReference type="ARBA" id="ARBA00023235"/>
    </source>
</evidence>
<gene>
    <name evidence="11" type="ORF">HE1_00569</name>
</gene>
<dbReference type="Gene3D" id="3.40.120.10">
    <property type="entry name" value="Alpha-D-Glucose-1,6-Bisphosphate, subunit A, domain 3"/>
    <property type="match status" value="3"/>
</dbReference>
<dbReference type="SUPFAM" id="SSF55957">
    <property type="entry name" value="Phosphoglucomutase, C-terminal domain"/>
    <property type="match status" value="1"/>
</dbReference>
<keyword evidence="6" id="KW-0413">Isomerase</keyword>
<comment type="caution">
    <text evidence="11">The sequence shown here is derived from an EMBL/GenBank/DDBJ whole genome shotgun (WGS) entry which is preliminary data.</text>
</comment>
<dbReference type="PRINTS" id="PR00509">
    <property type="entry name" value="PGMPMM"/>
</dbReference>
<dbReference type="GO" id="GO:0009252">
    <property type="term" value="P:peptidoglycan biosynthetic process"/>
    <property type="evidence" value="ECO:0007669"/>
    <property type="project" value="TreeGrafter"/>
</dbReference>
<keyword evidence="12" id="KW-1185">Reference proteome</keyword>
<dbReference type="InterPro" id="IPR005846">
    <property type="entry name" value="A-D-PHexomutase_a/b/a-III"/>
</dbReference>
<keyword evidence="3" id="KW-0597">Phosphoprotein</keyword>
<dbReference type="GO" id="GO:0005829">
    <property type="term" value="C:cytosol"/>
    <property type="evidence" value="ECO:0007669"/>
    <property type="project" value="TreeGrafter"/>
</dbReference>
<reference evidence="11 12" key="1">
    <citation type="journal article" date="2014" name="FEMS Microbiol. Lett.">
        <title>Draft genome sequences of three Holospora species (Holospora obtusa, Holospora undulata, and Holospora elegans), endonuclear symbiotic bacteria of the ciliate Paramecium caudatum.</title>
        <authorList>
            <person name="Dohra H."/>
            <person name="Tanaka K."/>
            <person name="Suzuki T."/>
            <person name="Fujishima M."/>
            <person name="Suzuki H."/>
        </authorList>
    </citation>
    <scope>NUCLEOTIDE SEQUENCE [LARGE SCALE GENOMIC DNA]</scope>
    <source>
        <strain evidence="11 12">E1</strain>
    </source>
</reference>
<proteinExistence type="inferred from homology"/>
<dbReference type="OrthoDB" id="9803322at2"/>
<evidence type="ECO:0000256" key="5">
    <source>
        <dbReference type="ARBA" id="ARBA00022842"/>
    </source>
</evidence>
<dbReference type="SUPFAM" id="SSF53738">
    <property type="entry name" value="Phosphoglucomutase, first 3 domains"/>
    <property type="match status" value="3"/>
</dbReference>
<dbReference type="InterPro" id="IPR016055">
    <property type="entry name" value="A-D-PHexomutase_a/b/a-I/II/III"/>
</dbReference>
<keyword evidence="5 7" id="KW-0460">Magnesium</keyword>
<evidence type="ECO:0000313" key="11">
    <source>
        <dbReference type="EMBL" id="GAJ46243.1"/>
    </source>
</evidence>
<feature type="domain" description="Alpha-D-phosphohexomutase alpha/beta/alpha" evidence="8">
    <location>
        <begin position="6"/>
        <end position="142"/>
    </location>
</feature>
<feature type="domain" description="Alpha-D-phosphohexomutase alpha/beta/alpha" evidence="10">
    <location>
        <begin position="261"/>
        <end position="353"/>
    </location>
</feature>
<dbReference type="Pfam" id="PF02880">
    <property type="entry name" value="PGM_PMM_III"/>
    <property type="match status" value="1"/>
</dbReference>
<dbReference type="PANTHER" id="PTHR42946:SF1">
    <property type="entry name" value="PHOSPHOGLUCOMUTASE (ALPHA-D-GLUCOSE-1,6-BISPHOSPHATE-DEPENDENT)"/>
    <property type="match status" value="1"/>
</dbReference>
<dbReference type="STRING" id="1427503.HE1_00569"/>
<evidence type="ECO:0000256" key="4">
    <source>
        <dbReference type="ARBA" id="ARBA00022723"/>
    </source>
</evidence>
<dbReference type="InterPro" id="IPR036900">
    <property type="entry name" value="A-D-PHexomutase_C_sf"/>
</dbReference>
<evidence type="ECO:0000256" key="1">
    <source>
        <dbReference type="ARBA" id="ARBA00001946"/>
    </source>
</evidence>
<dbReference type="Gene3D" id="3.30.310.50">
    <property type="entry name" value="Alpha-D-phosphohexomutase, C-terminal domain"/>
    <property type="match status" value="1"/>
</dbReference>
<dbReference type="GO" id="GO:0000287">
    <property type="term" value="F:magnesium ion binding"/>
    <property type="evidence" value="ECO:0007669"/>
    <property type="project" value="InterPro"/>
</dbReference>
<evidence type="ECO:0000259" key="8">
    <source>
        <dbReference type="Pfam" id="PF02878"/>
    </source>
</evidence>
<dbReference type="AlphaFoldDB" id="A0A023DXR9"/>
<feature type="domain" description="Alpha-D-phosphohexomutase alpha/beta/alpha" evidence="9">
    <location>
        <begin position="175"/>
        <end position="257"/>
    </location>
</feature>
<evidence type="ECO:0000259" key="10">
    <source>
        <dbReference type="Pfam" id="PF02880"/>
    </source>
</evidence>
<evidence type="ECO:0000313" key="12">
    <source>
        <dbReference type="Proteomes" id="UP000024842"/>
    </source>
</evidence>
<dbReference type="InterPro" id="IPR005841">
    <property type="entry name" value="Alpha-D-phosphohexomutase_SF"/>
</dbReference>
<sequence length="449" mass="49390">MKKLRWFGTDGIRGVKFEGIFVPSVLARVGCAFAEYLQEKFSQINKDSLWVLIGIDTRDSGPAFACALASGLKERGVNGGYLGVCSSSALAWLTRYYDASFGVMISASHNPAVYNGIKCFDSKGEKLSVEEEMKIELFIEQHLQEEREINMLSKDTVTHTQLPYEKTLVSGRNLRGLRVVLDGAHGSLWKFAEHCFNLCGAQVVSCLGGAPNGNNINEESGVLHPRYLQKAVVKEQADLGFCFDGDGDRVGVVDHLGNYWNGDHILAVLAQDDSGIVGTVMSNYGLELHCAERGKSFLRVDVGDRWIAQALKTRGLRWGGESSGHIIDNDFLSVGDGLWVALEVSTRFMQKEKNAIFPGFVPYPMIQCNVPIDGSFSLTTPQMRSCLRALHESIAPNIRLVLRGSGTEPVIRILLEGPCALDLNVEMERIKDWLFQHAGVKSILESSAA</sequence>
<organism evidence="11 12">
    <name type="scientific">Holospora elegans E1</name>
    <dbReference type="NCBI Taxonomy" id="1427503"/>
    <lineage>
        <taxon>Bacteria</taxon>
        <taxon>Pseudomonadati</taxon>
        <taxon>Pseudomonadota</taxon>
        <taxon>Alphaproteobacteria</taxon>
        <taxon>Holosporales</taxon>
        <taxon>Holosporaceae</taxon>
        <taxon>Holospora</taxon>
    </lineage>
</organism>
<dbReference type="Pfam" id="PF02878">
    <property type="entry name" value="PGM_PMM_I"/>
    <property type="match status" value="1"/>
</dbReference>
<dbReference type="Proteomes" id="UP000024842">
    <property type="component" value="Unassembled WGS sequence"/>
</dbReference>
<keyword evidence="4 7" id="KW-0479">Metal-binding</keyword>
<dbReference type="GO" id="GO:0004615">
    <property type="term" value="F:phosphomannomutase activity"/>
    <property type="evidence" value="ECO:0007669"/>
    <property type="project" value="TreeGrafter"/>
</dbReference>